<feature type="transmembrane region" description="Helical" evidence="1">
    <location>
        <begin position="88"/>
        <end position="106"/>
    </location>
</feature>
<dbReference type="EMBL" id="NTGA01000031">
    <property type="protein sequence ID" value="PAY22081.1"/>
    <property type="molecule type" value="Genomic_DNA"/>
</dbReference>
<keyword evidence="1" id="KW-1133">Transmembrane helix</keyword>
<keyword evidence="1" id="KW-0812">Transmembrane</keyword>
<gene>
    <name evidence="2" type="ORF">CEY15_15475</name>
</gene>
<evidence type="ECO:0000313" key="2">
    <source>
        <dbReference type="EMBL" id="PAY22081.1"/>
    </source>
</evidence>
<dbReference type="Proteomes" id="UP000218810">
    <property type="component" value="Unassembled WGS sequence"/>
</dbReference>
<dbReference type="Pfam" id="PF06912">
    <property type="entry name" value="DUF1275"/>
    <property type="match status" value="1"/>
</dbReference>
<evidence type="ECO:0000313" key="3">
    <source>
        <dbReference type="Proteomes" id="UP000218810"/>
    </source>
</evidence>
<dbReference type="AlphaFoldDB" id="A0A2A2WLM9"/>
<reference evidence="3" key="1">
    <citation type="submission" date="2017-09" db="EMBL/GenBank/DDBJ databases">
        <authorList>
            <person name="Zhang Y."/>
            <person name="Huang X."/>
            <person name="Liu J."/>
            <person name="Lu L."/>
            <person name="Peng K."/>
        </authorList>
    </citation>
    <scope>NUCLEOTIDE SEQUENCE [LARGE SCALE GENOMIC DNA]</scope>
    <source>
        <strain evidence="3">S-XJ-1</strain>
    </source>
</reference>
<protein>
    <submittedName>
        <fullName evidence="2">DUF1275 family protein</fullName>
    </submittedName>
</protein>
<dbReference type="PANTHER" id="PTHR37314">
    <property type="entry name" value="SLR0142 PROTEIN"/>
    <property type="match status" value="1"/>
</dbReference>
<sequence length="222" mass="22405">MRDLRTRERVLAVVLAGTAGFVDAVGFLVVGGYFVSFMSGNSTRLAVDLVEGDLGGAGIAAVVLVSFFLGAVAGAVVTRLRPGDDRPAVLALVASLLLLSLAVHQLTAATVVGTPASMTVVAASMGAMNSVFHSRGEVSLGVTYMTGAVVKSAHRLVDALAGGSWAPYRQQVSLWAALALGGVAGAVLQIVLGVAALGIAAAVVAGALLVTVWVRGRERRGA</sequence>
<feature type="transmembrane region" description="Helical" evidence="1">
    <location>
        <begin position="197"/>
        <end position="214"/>
    </location>
</feature>
<comment type="caution">
    <text evidence="2">The sequence shown here is derived from an EMBL/GenBank/DDBJ whole genome shotgun (WGS) entry which is preliminary data.</text>
</comment>
<organism evidence="2 3">
    <name type="scientific">Dietzia natronolimnaea</name>
    <dbReference type="NCBI Taxonomy" id="161920"/>
    <lineage>
        <taxon>Bacteria</taxon>
        <taxon>Bacillati</taxon>
        <taxon>Actinomycetota</taxon>
        <taxon>Actinomycetes</taxon>
        <taxon>Mycobacteriales</taxon>
        <taxon>Dietziaceae</taxon>
        <taxon>Dietzia</taxon>
    </lineage>
</organism>
<dbReference type="InterPro" id="IPR010699">
    <property type="entry name" value="DUF1275"/>
</dbReference>
<dbReference type="RefSeq" id="WP_095719179.1">
    <property type="nucleotide sequence ID" value="NZ_NTGA01000031.1"/>
</dbReference>
<proteinExistence type="predicted"/>
<feature type="transmembrane region" description="Helical" evidence="1">
    <location>
        <begin position="12"/>
        <end position="34"/>
    </location>
</feature>
<keyword evidence="3" id="KW-1185">Reference proteome</keyword>
<dbReference type="OrthoDB" id="3544269at2"/>
<name>A0A2A2WLM9_9ACTN</name>
<keyword evidence="1" id="KW-0472">Membrane</keyword>
<evidence type="ECO:0000256" key="1">
    <source>
        <dbReference type="SAM" id="Phobius"/>
    </source>
</evidence>
<feature type="transmembrane region" description="Helical" evidence="1">
    <location>
        <begin position="54"/>
        <end position="76"/>
    </location>
</feature>
<accession>A0A2A2WLM9</accession>
<dbReference type="PANTHER" id="PTHR37314:SF4">
    <property type="entry name" value="UPF0700 TRANSMEMBRANE PROTEIN YOAK"/>
    <property type="match status" value="1"/>
</dbReference>